<keyword evidence="1" id="KW-0732">Signal</keyword>
<name>A0ABQ5HL27_9ASTR</name>
<feature type="chain" id="PRO_5045122673" evidence="1">
    <location>
        <begin position="27"/>
        <end position="136"/>
    </location>
</feature>
<reference evidence="2" key="1">
    <citation type="journal article" date="2022" name="Int. J. Mol. Sci.">
        <title>Draft Genome of Tanacetum Coccineum: Genomic Comparison of Closely Related Tanacetum-Family Plants.</title>
        <authorList>
            <person name="Yamashiro T."/>
            <person name="Shiraishi A."/>
            <person name="Nakayama K."/>
            <person name="Satake H."/>
        </authorList>
    </citation>
    <scope>NUCLEOTIDE SEQUENCE</scope>
</reference>
<evidence type="ECO:0000256" key="1">
    <source>
        <dbReference type="SAM" id="SignalP"/>
    </source>
</evidence>
<accession>A0ABQ5HL27</accession>
<comment type="caution">
    <text evidence="2">The sequence shown here is derived from an EMBL/GenBank/DDBJ whole genome shotgun (WGS) entry which is preliminary data.</text>
</comment>
<keyword evidence="3" id="KW-1185">Reference proteome</keyword>
<sequence>MDLHLTRWSQILHLLILTVLPHLGRSLTLSSMTKKTSRNADTQAEIILSQRSYPDTSTTYLQSDGSTAKEIWDNVGDAMQGSVGIFNKGRKICFEEYERFRSIWKRVHHDYFVRFPQACDDMKITQLEIPYSSDEH</sequence>
<feature type="signal peptide" evidence="1">
    <location>
        <begin position="1"/>
        <end position="26"/>
    </location>
</feature>
<gene>
    <name evidence="2" type="ORF">Tco_1069808</name>
</gene>
<dbReference type="EMBL" id="BQNB010019698">
    <property type="protein sequence ID" value="GJT88091.1"/>
    <property type="molecule type" value="Genomic_DNA"/>
</dbReference>
<organism evidence="2 3">
    <name type="scientific">Tanacetum coccineum</name>
    <dbReference type="NCBI Taxonomy" id="301880"/>
    <lineage>
        <taxon>Eukaryota</taxon>
        <taxon>Viridiplantae</taxon>
        <taxon>Streptophyta</taxon>
        <taxon>Embryophyta</taxon>
        <taxon>Tracheophyta</taxon>
        <taxon>Spermatophyta</taxon>
        <taxon>Magnoliopsida</taxon>
        <taxon>eudicotyledons</taxon>
        <taxon>Gunneridae</taxon>
        <taxon>Pentapetalae</taxon>
        <taxon>asterids</taxon>
        <taxon>campanulids</taxon>
        <taxon>Asterales</taxon>
        <taxon>Asteraceae</taxon>
        <taxon>Asteroideae</taxon>
        <taxon>Anthemideae</taxon>
        <taxon>Anthemidinae</taxon>
        <taxon>Tanacetum</taxon>
    </lineage>
</organism>
<protein>
    <submittedName>
        <fullName evidence="2">Uncharacterized protein</fullName>
    </submittedName>
</protein>
<reference evidence="2" key="2">
    <citation type="submission" date="2022-01" db="EMBL/GenBank/DDBJ databases">
        <authorList>
            <person name="Yamashiro T."/>
            <person name="Shiraishi A."/>
            <person name="Satake H."/>
            <person name="Nakayama K."/>
        </authorList>
    </citation>
    <scope>NUCLEOTIDE SEQUENCE</scope>
</reference>
<evidence type="ECO:0000313" key="2">
    <source>
        <dbReference type="EMBL" id="GJT88091.1"/>
    </source>
</evidence>
<dbReference type="Proteomes" id="UP001151760">
    <property type="component" value="Unassembled WGS sequence"/>
</dbReference>
<proteinExistence type="predicted"/>
<evidence type="ECO:0000313" key="3">
    <source>
        <dbReference type="Proteomes" id="UP001151760"/>
    </source>
</evidence>